<dbReference type="InterPro" id="IPR050680">
    <property type="entry name" value="YpeA/RimI_acetyltransf"/>
</dbReference>
<dbReference type="RefSeq" id="WP_048309576.1">
    <property type="nucleotide sequence ID" value="NZ_CP119526.1"/>
</dbReference>
<dbReference type="InterPro" id="IPR016181">
    <property type="entry name" value="Acyl_CoA_acyltransferase"/>
</dbReference>
<dbReference type="SUPFAM" id="SSF55729">
    <property type="entry name" value="Acyl-CoA N-acyltransferases (Nat)"/>
    <property type="match status" value="1"/>
</dbReference>
<keyword evidence="5" id="KW-1185">Reference proteome</keyword>
<dbReference type="PANTHER" id="PTHR43420">
    <property type="entry name" value="ACETYLTRANSFERASE"/>
    <property type="match status" value="1"/>
</dbReference>
<dbReference type="Gene3D" id="3.40.630.30">
    <property type="match status" value="1"/>
</dbReference>
<dbReference type="GO" id="GO:0016747">
    <property type="term" value="F:acyltransferase activity, transferring groups other than amino-acyl groups"/>
    <property type="evidence" value="ECO:0007669"/>
    <property type="project" value="InterPro"/>
</dbReference>
<evidence type="ECO:0000256" key="2">
    <source>
        <dbReference type="ARBA" id="ARBA00023315"/>
    </source>
</evidence>
<dbReference type="InterPro" id="IPR000182">
    <property type="entry name" value="GNAT_dom"/>
</dbReference>
<proteinExistence type="predicted"/>
<sequence length="141" mass="16784">MKITQQWNQEDSNYIRKKVIEHNLSKLPDEVKHPVKNISFILRDEEEKILGGITGTIFWYNLHIDFLWVDESLRGKGYGKQLLDNIEKIARENRCKLIQLDTFSFQAPNFYQKYGYEVVGVIEEHPNINNQQYYLSKKLAY</sequence>
<evidence type="ECO:0000313" key="4">
    <source>
        <dbReference type="EMBL" id="KMM38463.1"/>
    </source>
</evidence>
<dbReference type="STRING" id="157733.AB986_03970"/>
<keyword evidence="1" id="KW-0808">Transferase</keyword>
<dbReference type="Pfam" id="PF00583">
    <property type="entry name" value="Acetyltransf_1"/>
    <property type="match status" value="1"/>
</dbReference>
<evidence type="ECO:0000256" key="1">
    <source>
        <dbReference type="ARBA" id="ARBA00022679"/>
    </source>
</evidence>
<keyword evidence="2" id="KW-0012">Acyltransferase</keyword>
<dbReference type="EMBL" id="LELK01000001">
    <property type="protein sequence ID" value="KMM38463.1"/>
    <property type="molecule type" value="Genomic_DNA"/>
</dbReference>
<evidence type="ECO:0000259" key="3">
    <source>
        <dbReference type="PROSITE" id="PS51186"/>
    </source>
</evidence>
<dbReference type="PANTHER" id="PTHR43420:SF47">
    <property type="entry name" value="N-ACETYLTRANSFERASE DOMAIN-CONTAINING PROTEIN"/>
    <property type="match status" value="1"/>
</dbReference>
<comment type="caution">
    <text evidence="4">The sequence shown here is derived from an EMBL/GenBank/DDBJ whole genome shotgun (WGS) entry which is preliminary data.</text>
</comment>
<dbReference type="CDD" id="cd04301">
    <property type="entry name" value="NAT_SF"/>
    <property type="match status" value="1"/>
</dbReference>
<feature type="domain" description="N-acetyltransferase" evidence="3">
    <location>
        <begin position="1"/>
        <end position="140"/>
    </location>
</feature>
<name>A0A0J6CZD2_9BACL</name>
<dbReference type="PROSITE" id="PS51186">
    <property type="entry name" value="GNAT"/>
    <property type="match status" value="1"/>
</dbReference>
<dbReference type="PATRIC" id="fig|157733.3.peg.3022"/>
<dbReference type="OrthoDB" id="9787920at2"/>
<protein>
    <submittedName>
        <fullName evidence="4">Acetyltransferase</fullName>
    </submittedName>
</protein>
<accession>A0A0J6CZD2</accession>
<organism evidence="4 5">
    <name type="scientific">Guptibacillus hwajinpoensis</name>
    <dbReference type="NCBI Taxonomy" id="208199"/>
    <lineage>
        <taxon>Bacteria</taxon>
        <taxon>Bacillati</taxon>
        <taxon>Bacillota</taxon>
        <taxon>Bacilli</taxon>
        <taxon>Bacillales</taxon>
        <taxon>Guptibacillaceae</taxon>
        <taxon>Guptibacillus</taxon>
    </lineage>
</organism>
<reference evidence="4" key="1">
    <citation type="submission" date="2015-06" db="EMBL/GenBank/DDBJ databases">
        <authorList>
            <person name="Liu B."/>
            <person name="Wang J."/>
            <person name="Zhu Y."/>
            <person name="Liu G."/>
            <person name="Chen Q."/>
            <person name="Zheng C."/>
            <person name="Che J."/>
            <person name="Ge C."/>
            <person name="Shi H."/>
            <person name="Pan Z."/>
            <person name="Liu X."/>
        </authorList>
    </citation>
    <scope>NUCLEOTIDE SEQUENCE [LARGE SCALE GENOMIC DNA]</scope>
    <source>
        <strain evidence="4">DSM 16346</strain>
    </source>
</reference>
<evidence type="ECO:0000313" key="5">
    <source>
        <dbReference type="Proteomes" id="UP000035996"/>
    </source>
</evidence>
<dbReference type="AlphaFoldDB" id="A0A0J6CZD2"/>
<dbReference type="Proteomes" id="UP000035996">
    <property type="component" value="Unassembled WGS sequence"/>
</dbReference>
<gene>
    <name evidence="4" type="ORF">AB986_03970</name>
</gene>